<feature type="transmembrane region" description="Helical" evidence="9">
    <location>
        <begin position="175"/>
        <end position="198"/>
    </location>
</feature>
<dbReference type="STRING" id="45351.A7SUF5"/>
<dbReference type="CDD" id="cd00637">
    <property type="entry name" value="7tm_classA_rhodopsin-like"/>
    <property type="match status" value="1"/>
</dbReference>
<feature type="compositionally biased region" description="Low complexity" evidence="8">
    <location>
        <begin position="314"/>
        <end position="327"/>
    </location>
</feature>
<dbReference type="InterPro" id="IPR017452">
    <property type="entry name" value="GPCR_Rhodpsn_7TM"/>
</dbReference>
<dbReference type="GO" id="GO:0016020">
    <property type="term" value="C:membrane"/>
    <property type="evidence" value="ECO:0007669"/>
    <property type="project" value="UniProtKB-SubCell"/>
</dbReference>
<evidence type="ECO:0000313" key="12">
    <source>
        <dbReference type="Proteomes" id="UP000001593"/>
    </source>
</evidence>
<evidence type="ECO:0000256" key="6">
    <source>
        <dbReference type="ARBA" id="ARBA00023170"/>
    </source>
</evidence>
<dbReference type="PANTHER" id="PTHR24243">
    <property type="entry name" value="G-PROTEIN COUPLED RECEPTOR"/>
    <property type="match status" value="1"/>
</dbReference>
<name>A7SUF5_NEMVE</name>
<feature type="transmembrane region" description="Helical" evidence="9">
    <location>
        <begin position="259"/>
        <end position="285"/>
    </location>
</feature>
<protein>
    <recommendedName>
        <fullName evidence="10">G-protein coupled receptors family 1 profile domain-containing protein</fullName>
    </recommendedName>
</protein>
<evidence type="ECO:0000256" key="9">
    <source>
        <dbReference type="SAM" id="Phobius"/>
    </source>
</evidence>
<dbReference type="AlphaFoldDB" id="A7SUF5"/>
<comment type="subcellular location">
    <subcellularLocation>
        <location evidence="1">Membrane</location>
        <topology evidence="1">Multi-pass membrane protein</topology>
    </subcellularLocation>
</comment>
<dbReference type="PANTHER" id="PTHR24243:SF208">
    <property type="entry name" value="PYROKININ-1 RECEPTOR"/>
    <property type="match status" value="1"/>
</dbReference>
<dbReference type="KEGG" id="nve:5503820"/>
<evidence type="ECO:0000259" key="10">
    <source>
        <dbReference type="PROSITE" id="PS50262"/>
    </source>
</evidence>
<evidence type="ECO:0000256" key="1">
    <source>
        <dbReference type="ARBA" id="ARBA00004141"/>
    </source>
</evidence>
<dbReference type="OMA" id="SICTICW"/>
<dbReference type="Pfam" id="PF00001">
    <property type="entry name" value="7tm_1"/>
    <property type="match status" value="1"/>
</dbReference>
<sequence>MDLAEGISTSLGTFFVIASLAILLFCIVLNLGVIVTVYSGSEPKSPIDFYILNLAVCDIISSLFGTISVDNVNMQWNVGAGFCKVSYTMVYCCYSVAIVTLVAACIERYYGIRRPSRQTHAAVCRKTHVTIPIIWLVSAALFVVYIYAYGVRVLTINGESKKVCDEVWEASSKKYFFLVVPFLALMVLPLLVVAWVWYMTEQKLNAPRTQRSSGGNAVLHNKRRRTVRMLQFLVLMHYLCWGPTIVLKLINVIGSPLRLYWPVWTILELAHYARPLTNPIIYYYLYSSFRKSLRAIVRACLPCFDIGRDSTKEGGQSTSSSYGSDGSRMYRYPDDDGNDYCTEM</sequence>
<feature type="transmembrane region" description="Helical" evidence="9">
    <location>
        <begin position="127"/>
        <end position="148"/>
    </location>
</feature>
<keyword evidence="3 9" id="KW-1133">Transmembrane helix</keyword>
<dbReference type="InParanoid" id="A7SUF5"/>
<evidence type="ECO:0000256" key="3">
    <source>
        <dbReference type="ARBA" id="ARBA00022989"/>
    </source>
</evidence>
<dbReference type="PROSITE" id="PS50262">
    <property type="entry name" value="G_PROTEIN_RECEP_F1_2"/>
    <property type="match status" value="1"/>
</dbReference>
<keyword evidence="6" id="KW-0675">Receptor</keyword>
<feature type="transmembrane region" description="Helical" evidence="9">
    <location>
        <begin position="232"/>
        <end position="253"/>
    </location>
</feature>
<feature type="transmembrane region" description="Helical" evidence="9">
    <location>
        <begin position="12"/>
        <end position="37"/>
    </location>
</feature>
<dbReference type="SUPFAM" id="SSF81321">
    <property type="entry name" value="Family A G protein-coupled receptor-like"/>
    <property type="match status" value="1"/>
</dbReference>
<evidence type="ECO:0000313" key="11">
    <source>
        <dbReference type="EMBL" id="EDO32667.1"/>
    </source>
</evidence>
<feature type="transmembrane region" description="Helical" evidence="9">
    <location>
        <begin position="87"/>
        <end position="106"/>
    </location>
</feature>
<dbReference type="eggNOG" id="KOG3656">
    <property type="taxonomic scope" value="Eukaryota"/>
</dbReference>
<keyword evidence="2 9" id="KW-0812">Transmembrane</keyword>
<gene>
    <name evidence="11" type="ORF">NEMVEDRAFT_v1g247475</name>
</gene>
<accession>A7SUF5</accession>
<dbReference type="GO" id="GO:0004930">
    <property type="term" value="F:G protein-coupled receptor activity"/>
    <property type="evidence" value="ECO:0007669"/>
    <property type="project" value="UniProtKB-KW"/>
</dbReference>
<evidence type="ECO:0000256" key="7">
    <source>
        <dbReference type="ARBA" id="ARBA00023224"/>
    </source>
</evidence>
<dbReference type="Proteomes" id="UP000001593">
    <property type="component" value="Unassembled WGS sequence"/>
</dbReference>
<evidence type="ECO:0000256" key="5">
    <source>
        <dbReference type="ARBA" id="ARBA00023136"/>
    </source>
</evidence>
<dbReference type="Gene3D" id="1.20.1070.10">
    <property type="entry name" value="Rhodopsin 7-helix transmembrane proteins"/>
    <property type="match status" value="1"/>
</dbReference>
<feature type="transmembrane region" description="Helical" evidence="9">
    <location>
        <begin position="49"/>
        <end position="67"/>
    </location>
</feature>
<dbReference type="InterPro" id="IPR000276">
    <property type="entry name" value="GPCR_Rhodpsn"/>
</dbReference>
<evidence type="ECO:0000256" key="2">
    <source>
        <dbReference type="ARBA" id="ARBA00022692"/>
    </source>
</evidence>
<evidence type="ECO:0000256" key="8">
    <source>
        <dbReference type="SAM" id="MobiDB-lite"/>
    </source>
</evidence>
<organism evidence="11 12">
    <name type="scientific">Nematostella vectensis</name>
    <name type="common">Starlet sea anemone</name>
    <dbReference type="NCBI Taxonomy" id="45351"/>
    <lineage>
        <taxon>Eukaryota</taxon>
        <taxon>Metazoa</taxon>
        <taxon>Cnidaria</taxon>
        <taxon>Anthozoa</taxon>
        <taxon>Hexacorallia</taxon>
        <taxon>Actiniaria</taxon>
        <taxon>Edwardsiidae</taxon>
        <taxon>Nematostella</taxon>
    </lineage>
</organism>
<feature type="region of interest" description="Disordered" evidence="8">
    <location>
        <begin position="311"/>
        <end position="344"/>
    </location>
</feature>
<dbReference type="PRINTS" id="PR00237">
    <property type="entry name" value="GPCRRHODOPSN"/>
</dbReference>
<keyword evidence="5 9" id="KW-0472">Membrane</keyword>
<dbReference type="HOGENOM" id="CLU_009579_3_3_1"/>
<keyword evidence="7" id="KW-0807">Transducer</keyword>
<dbReference type="EMBL" id="DS469812">
    <property type="protein sequence ID" value="EDO32667.1"/>
    <property type="molecule type" value="Genomic_DNA"/>
</dbReference>
<reference evidence="11 12" key="1">
    <citation type="journal article" date="2007" name="Science">
        <title>Sea anemone genome reveals ancestral eumetazoan gene repertoire and genomic organization.</title>
        <authorList>
            <person name="Putnam N.H."/>
            <person name="Srivastava M."/>
            <person name="Hellsten U."/>
            <person name="Dirks B."/>
            <person name="Chapman J."/>
            <person name="Salamov A."/>
            <person name="Terry A."/>
            <person name="Shapiro H."/>
            <person name="Lindquist E."/>
            <person name="Kapitonov V.V."/>
            <person name="Jurka J."/>
            <person name="Genikhovich G."/>
            <person name="Grigoriev I.V."/>
            <person name="Lucas S.M."/>
            <person name="Steele R.E."/>
            <person name="Finnerty J.R."/>
            <person name="Technau U."/>
            <person name="Martindale M.Q."/>
            <person name="Rokhsar D.S."/>
        </authorList>
    </citation>
    <scope>NUCLEOTIDE SEQUENCE [LARGE SCALE GENOMIC DNA]</scope>
    <source>
        <strain evidence="12">CH2 X CH6</strain>
    </source>
</reference>
<dbReference type="PhylomeDB" id="A7SUF5"/>
<proteinExistence type="predicted"/>
<keyword evidence="12" id="KW-1185">Reference proteome</keyword>
<feature type="domain" description="G-protein coupled receptors family 1 profile" evidence="10">
    <location>
        <begin position="29"/>
        <end position="282"/>
    </location>
</feature>
<keyword evidence="4" id="KW-0297">G-protein coupled receptor</keyword>
<evidence type="ECO:0000256" key="4">
    <source>
        <dbReference type="ARBA" id="ARBA00023040"/>
    </source>
</evidence>